<protein>
    <recommendedName>
        <fullName evidence="3">CCHC-type domain-containing protein</fullName>
    </recommendedName>
</protein>
<dbReference type="Pfam" id="PF00098">
    <property type="entry name" value="zf-CCHC"/>
    <property type="match status" value="1"/>
</dbReference>
<dbReference type="PANTHER" id="PTHR35317:SF23">
    <property type="entry name" value="OS04G0629600 PROTEIN"/>
    <property type="match status" value="1"/>
</dbReference>
<keyword evidence="1" id="KW-0479">Metal-binding</keyword>
<dbReference type="PANTHER" id="PTHR35317">
    <property type="entry name" value="OS04G0629600 PROTEIN"/>
    <property type="match status" value="1"/>
</dbReference>
<keyword evidence="5" id="KW-1185">Reference proteome</keyword>
<dbReference type="InterPro" id="IPR036875">
    <property type="entry name" value="Znf_CCHC_sf"/>
</dbReference>
<comment type="caution">
    <text evidence="4">The sequence shown here is derived from an EMBL/GenBank/DDBJ whole genome shotgun (WGS) entry which is preliminary data.</text>
</comment>
<dbReference type="GO" id="GO:0008270">
    <property type="term" value="F:zinc ion binding"/>
    <property type="evidence" value="ECO:0007669"/>
    <property type="project" value="UniProtKB-KW"/>
</dbReference>
<dbReference type="Gene3D" id="4.10.60.10">
    <property type="entry name" value="Zinc finger, CCHC-type"/>
    <property type="match status" value="1"/>
</dbReference>
<accession>A0AAP0P4X9</accession>
<evidence type="ECO:0000256" key="2">
    <source>
        <dbReference type="SAM" id="MobiDB-lite"/>
    </source>
</evidence>
<evidence type="ECO:0000256" key="1">
    <source>
        <dbReference type="PROSITE-ProRule" id="PRU00047"/>
    </source>
</evidence>
<dbReference type="InterPro" id="IPR001878">
    <property type="entry name" value="Znf_CCHC"/>
</dbReference>
<feature type="domain" description="CCHC-type" evidence="3">
    <location>
        <begin position="243"/>
        <end position="259"/>
    </location>
</feature>
<organism evidence="4 5">
    <name type="scientific">Stephania yunnanensis</name>
    <dbReference type="NCBI Taxonomy" id="152371"/>
    <lineage>
        <taxon>Eukaryota</taxon>
        <taxon>Viridiplantae</taxon>
        <taxon>Streptophyta</taxon>
        <taxon>Embryophyta</taxon>
        <taxon>Tracheophyta</taxon>
        <taxon>Spermatophyta</taxon>
        <taxon>Magnoliopsida</taxon>
        <taxon>Ranunculales</taxon>
        <taxon>Menispermaceae</taxon>
        <taxon>Menispermoideae</taxon>
        <taxon>Cissampelideae</taxon>
        <taxon>Stephania</taxon>
    </lineage>
</organism>
<evidence type="ECO:0000259" key="3">
    <source>
        <dbReference type="PROSITE" id="PS50158"/>
    </source>
</evidence>
<name>A0AAP0P4X9_9MAGN</name>
<feature type="region of interest" description="Disordered" evidence="2">
    <location>
        <begin position="209"/>
        <end position="235"/>
    </location>
</feature>
<evidence type="ECO:0000313" key="4">
    <source>
        <dbReference type="EMBL" id="KAK9128515.1"/>
    </source>
</evidence>
<dbReference type="AlphaFoldDB" id="A0AAP0P4X9"/>
<dbReference type="SUPFAM" id="SSF57756">
    <property type="entry name" value="Retrovirus zinc finger-like domains"/>
    <property type="match status" value="1"/>
</dbReference>
<dbReference type="Pfam" id="PF14223">
    <property type="entry name" value="Retrotran_gag_2"/>
    <property type="match status" value="1"/>
</dbReference>
<dbReference type="PROSITE" id="PS50158">
    <property type="entry name" value="ZF_CCHC"/>
    <property type="match status" value="1"/>
</dbReference>
<reference evidence="4 5" key="1">
    <citation type="submission" date="2024-01" db="EMBL/GenBank/DDBJ databases">
        <title>Genome assemblies of Stephania.</title>
        <authorList>
            <person name="Yang L."/>
        </authorList>
    </citation>
    <scope>NUCLEOTIDE SEQUENCE [LARGE SCALE GENOMIC DNA]</scope>
    <source>
        <strain evidence="4">YNDBR</strain>
        <tissue evidence="4">Leaf</tissue>
    </source>
</reference>
<feature type="compositionally biased region" description="Basic and acidic residues" evidence="2">
    <location>
        <begin position="226"/>
        <end position="235"/>
    </location>
</feature>
<gene>
    <name evidence="4" type="ORF">Syun_017312</name>
</gene>
<keyword evidence="1" id="KW-0863">Zinc-finger</keyword>
<dbReference type="GO" id="GO:0003676">
    <property type="term" value="F:nucleic acid binding"/>
    <property type="evidence" value="ECO:0007669"/>
    <property type="project" value="InterPro"/>
</dbReference>
<dbReference type="EMBL" id="JBBNAF010000007">
    <property type="protein sequence ID" value="KAK9128515.1"/>
    <property type="molecule type" value="Genomic_DNA"/>
</dbReference>
<proteinExistence type="predicted"/>
<evidence type="ECO:0000313" key="5">
    <source>
        <dbReference type="Proteomes" id="UP001420932"/>
    </source>
</evidence>
<keyword evidence="1" id="KW-0862">Zinc</keyword>
<sequence>MFALGNMMVKFNGLNYNDWSEQIQFQLGVMDLDLAIIVDEKPAAINEASSEKEKSLYEAWERSNRLSLNLMRMTIAENVKPSMPKKSDAKEFMIQLKEYSQSDIADKSIVGSLMSELTTKKFEWSQPIHDHVTSMSNLAAKLKVMGMDVSESFLVQFIINSLPPEFGQFQVNYNTIKEKWNLQEIKAMLVQEEGRLRKLKGHSVHLTMHDGASSNKAIPGRKDRKKDKSPMKVHEGRIHKELRCHFCRKSGHFKKDCPKRKAWFENKGTPFNPSHKRN</sequence>
<dbReference type="Proteomes" id="UP001420932">
    <property type="component" value="Unassembled WGS sequence"/>
</dbReference>